<dbReference type="PANTHER" id="PTHR34146">
    <property type="entry name" value="POLYNUCLEOTIDYL TRANSFERASE, RIBONUCLEASE H-LIKE SUPERFAMILY PROTEIN-RELATED"/>
    <property type="match status" value="1"/>
</dbReference>
<proteinExistence type="predicted"/>
<organism evidence="6 7">
    <name type="scientific">Brassica napus</name>
    <name type="common">Rape</name>
    <dbReference type="NCBI Taxonomy" id="3708"/>
    <lineage>
        <taxon>Eukaryota</taxon>
        <taxon>Viridiplantae</taxon>
        <taxon>Streptophyta</taxon>
        <taxon>Embryophyta</taxon>
        <taxon>Tracheophyta</taxon>
        <taxon>Spermatophyta</taxon>
        <taxon>Magnoliopsida</taxon>
        <taxon>eudicotyledons</taxon>
        <taxon>Gunneridae</taxon>
        <taxon>Pentapetalae</taxon>
        <taxon>rosids</taxon>
        <taxon>malvids</taxon>
        <taxon>Brassicales</taxon>
        <taxon>Brassicaceae</taxon>
        <taxon>Brassiceae</taxon>
        <taxon>Brassica</taxon>
    </lineage>
</organism>
<dbReference type="Pfam" id="PF14392">
    <property type="entry name" value="zf-CCHC_4"/>
    <property type="match status" value="1"/>
</dbReference>
<protein>
    <submittedName>
        <fullName evidence="6">Uncharacterized protein</fullName>
    </submittedName>
</protein>
<feature type="region of interest" description="Disordered" evidence="1">
    <location>
        <begin position="212"/>
        <end position="243"/>
    </location>
</feature>
<evidence type="ECO:0000256" key="1">
    <source>
        <dbReference type="SAM" id="MobiDB-lite"/>
    </source>
</evidence>
<sequence>MTMVVMDPWFRRRSPSFLTTISFWVQIYNIPNEYRNQGVVKEIGRELGQLEGLRIVEPTRDNLSEVWVRIRFDAYQPLTFSRYIQFEEGRDPVLLRFEYEKLKKFCIRCGRLTHEERECGHALPQPQQLIEQNEEEQIIQPVNLQVQDQEEALGENEQILPEQEDDEAPIEQVNHDEEENIDQVHIAEYMQDVTQPLLNHGTPVSIPGITGPTTTFEIGSSSGADRGSKRKLEDITSEDSYPFTRQRQRLEETNDEEGLVTSGKSSKPDVLFLTETKNGISYVKNIGSELGYAHSYVLPSEGLRGGLAIFWEYHISLSFMKKPSLHQTDICISEAGNPTLYITYIYGNPYQRLRNLHWKKLTRIREAGIVNNKPRVVLGDLNDIKSNDEKDGGPRRDEYTFNTFRRMLNTLGLHDLRTVGGQYTWMGQRKQYTIQSKIDRVVANAEWQDLFPKAYDLTISHFFSIHETENGKEQDSSYMITDGDSTKKFKRRFNSPGRQSHLPGSRFHIALKRCRSSLARWKSKSATNSAKKIEKLKNLLKSAKMVADSTCQLCGEHQETTNHLIFQCRVSKEIWSMTPSIQIPSDNLLSNSLIENVSIKLIPDVINQALVDYNVWKNTSEENELQNVPPESSNTLALEKYDSIDDIITQTNTLSCFVDGSWTSPTNNAGIGWTLFNTDGRIILEGKAAIEPVNSPLDAEAEALRMAVVQMRKLGYHIVTFYGDSSEIYDTLSNSHQASPSSIKGNHCPTYMKDIVNLAKESNYCFGFQKVKRTCNGVADKLAKEGRITNSGYVVRWKNNV</sequence>
<comment type="caution">
    <text evidence="6">The sequence shown here is derived from an EMBL/GenBank/DDBJ whole genome shotgun (WGS) entry which is preliminary data.</text>
</comment>
<dbReference type="InterPro" id="IPR036691">
    <property type="entry name" value="Endo/exonu/phosph_ase_sf"/>
</dbReference>
<evidence type="ECO:0000259" key="5">
    <source>
        <dbReference type="Pfam" id="PF14392"/>
    </source>
</evidence>
<evidence type="ECO:0000313" key="6">
    <source>
        <dbReference type="EMBL" id="KAH0896571.1"/>
    </source>
</evidence>
<dbReference type="InterPro" id="IPR005135">
    <property type="entry name" value="Endo/exonuclease/phosphatase"/>
</dbReference>
<dbReference type="Pfam" id="PF13456">
    <property type="entry name" value="RVT_3"/>
    <property type="match status" value="1"/>
</dbReference>
<dbReference type="Pfam" id="PF03372">
    <property type="entry name" value="Exo_endo_phos"/>
    <property type="match status" value="1"/>
</dbReference>
<feature type="domain" description="RNase H type-1" evidence="3">
    <location>
        <begin position="658"/>
        <end position="785"/>
    </location>
</feature>
<dbReference type="InterPro" id="IPR026960">
    <property type="entry name" value="RVT-Znf"/>
</dbReference>
<dbReference type="Gene3D" id="3.60.10.10">
    <property type="entry name" value="Endonuclease/exonuclease/phosphatase"/>
    <property type="match status" value="1"/>
</dbReference>
<dbReference type="InterPro" id="IPR025836">
    <property type="entry name" value="Zn_knuckle_CX2CX4HX4C"/>
</dbReference>
<accession>A0ABQ8AWZ2</accession>
<dbReference type="InterPro" id="IPR036397">
    <property type="entry name" value="RNaseH_sf"/>
</dbReference>
<evidence type="ECO:0000259" key="3">
    <source>
        <dbReference type="Pfam" id="PF13456"/>
    </source>
</evidence>
<evidence type="ECO:0000259" key="4">
    <source>
        <dbReference type="Pfam" id="PF13966"/>
    </source>
</evidence>
<dbReference type="EMBL" id="JAGKQM010000012">
    <property type="protein sequence ID" value="KAH0896571.1"/>
    <property type="molecule type" value="Genomic_DNA"/>
</dbReference>
<keyword evidence="7" id="KW-1185">Reference proteome</keyword>
<dbReference type="InterPro" id="IPR002156">
    <property type="entry name" value="RNaseH_domain"/>
</dbReference>
<dbReference type="SUPFAM" id="SSF56219">
    <property type="entry name" value="DNase I-like"/>
    <property type="match status" value="1"/>
</dbReference>
<evidence type="ECO:0000313" key="7">
    <source>
        <dbReference type="Proteomes" id="UP000824890"/>
    </source>
</evidence>
<feature type="domain" description="Endonuclease/exonuclease/phosphatase" evidence="2">
    <location>
        <begin position="263"/>
        <end position="454"/>
    </location>
</feature>
<dbReference type="PANTHER" id="PTHR34146:SF3">
    <property type="entry name" value="POLYNUCLEOTIDYL TRANSFERASE, RIBONUCLEASE H-LIKE SUPERFAMILY PROTEIN"/>
    <property type="match status" value="1"/>
</dbReference>
<dbReference type="Pfam" id="PF13966">
    <property type="entry name" value="zf-RVT"/>
    <property type="match status" value="1"/>
</dbReference>
<feature type="domain" description="Reverse transcriptase zinc-binding" evidence="4">
    <location>
        <begin position="537"/>
        <end position="575"/>
    </location>
</feature>
<evidence type="ECO:0000259" key="2">
    <source>
        <dbReference type="Pfam" id="PF03372"/>
    </source>
</evidence>
<dbReference type="CDD" id="cd06222">
    <property type="entry name" value="RNase_H_like"/>
    <property type="match status" value="1"/>
</dbReference>
<dbReference type="InterPro" id="IPR044730">
    <property type="entry name" value="RNase_H-like_dom_plant"/>
</dbReference>
<gene>
    <name evidence="6" type="ORF">HID58_046139</name>
</gene>
<name>A0ABQ8AWZ2_BRANA</name>
<dbReference type="Proteomes" id="UP000824890">
    <property type="component" value="Unassembled WGS sequence"/>
</dbReference>
<dbReference type="Gene3D" id="3.30.420.10">
    <property type="entry name" value="Ribonuclease H-like superfamily/Ribonuclease H"/>
    <property type="match status" value="1"/>
</dbReference>
<dbReference type="InterPro" id="IPR012337">
    <property type="entry name" value="RNaseH-like_sf"/>
</dbReference>
<feature type="domain" description="Zinc knuckle CX2CX4HX4C" evidence="5">
    <location>
        <begin position="72"/>
        <end position="119"/>
    </location>
</feature>
<feature type="compositionally biased region" description="Polar residues" evidence="1">
    <location>
        <begin position="212"/>
        <end position="223"/>
    </location>
</feature>
<dbReference type="SUPFAM" id="SSF53098">
    <property type="entry name" value="Ribonuclease H-like"/>
    <property type="match status" value="1"/>
</dbReference>
<reference evidence="6 7" key="1">
    <citation type="submission" date="2021-05" db="EMBL/GenBank/DDBJ databases">
        <title>Genome Assembly of Synthetic Allotetraploid Brassica napus Reveals Homoeologous Exchanges between Subgenomes.</title>
        <authorList>
            <person name="Davis J.T."/>
        </authorList>
    </citation>
    <scope>NUCLEOTIDE SEQUENCE [LARGE SCALE GENOMIC DNA]</scope>
    <source>
        <strain evidence="7">cv. Da-Ae</strain>
        <tissue evidence="6">Seedling</tissue>
    </source>
</reference>